<reference evidence="2" key="1">
    <citation type="journal article" date="2012" name="Science">
        <title>The Paleozoic origin of enzymatic lignin decomposition reconstructed from 31 fungal genomes.</title>
        <authorList>
            <person name="Floudas D."/>
            <person name="Binder M."/>
            <person name="Riley R."/>
            <person name="Barry K."/>
            <person name="Blanchette R.A."/>
            <person name="Henrissat B."/>
            <person name="Martinez A.T."/>
            <person name="Otillar R."/>
            <person name="Spatafora J.W."/>
            <person name="Yadav J.S."/>
            <person name="Aerts A."/>
            <person name="Benoit I."/>
            <person name="Boyd A."/>
            <person name="Carlson A."/>
            <person name="Copeland A."/>
            <person name="Coutinho P.M."/>
            <person name="de Vries R.P."/>
            <person name="Ferreira P."/>
            <person name="Findley K."/>
            <person name="Foster B."/>
            <person name="Gaskell J."/>
            <person name="Glotzer D."/>
            <person name="Gorecki P."/>
            <person name="Heitman J."/>
            <person name="Hesse C."/>
            <person name="Hori C."/>
            <person name="Igarashi K."/>
            <person name="Jurgens J.A."/>
            <person name="Kallen N."/>
            <person name="Kersten P."/>
            <person name="Kohler A."/>
            <person name="Kuees U."/>
            <person name="Kumar T.K.A."/>
            <person name="Kuo A."/>
            <person name="LaButti K."/>
            <person name="Larrondo L.F."/>
            <person name="Lindquist E."/>
            <person name="Ling A."/>
            <person name="Lombard V."/>
            <person name="Lucas S."/>
            <person name="Lundell T."/>
            <person name="Martin R."/>
            <person name="McLaughlin D.J."/>
            <person name="Morgenstern I."/>
            <person name="Morin E."/>
            <person name="Murat C."/>
            <person name="Nagy L.G."/>
            <person name="Nolan M."/>
            <person name="Ohm R.A."/>
            <person name="Patyshakuliyeva A."/>
            <person name="Rokas A."/>
            <person name="Ruiz-Duenas F.J."/>
            <person name="Sabat G."/>
            <person name="Salamov A."/>
            <person name="Samejima M."/>
            <person name="Schmutz J."/>
            <person name="Slot J.C."/>
            <person name="St John F."/>
            <person name="Stenlid J."/>
            <person name="Sun H."/>
            <person name="Sun S."/>
            <person name="Syed K."/>
            <person name="Tsang A."/>
            <person name="Wiebenga A."/>
            <person name="Young D."/>
            <person name="Pisabarro A."/>
            <person name="Eastwood D.C."/>
            <person name="Martin F."/>
            <person name="Cullen D."/>
            <person name="Grigoriev I.V."/>
            <person name="Hibbett D.S."/>
        </authorList>
    </citation>
    <scope>NUCLEOTIDE SEQUENCE [LARGE SCALE GENOMIC DNA]</scope>
    <source>
        <strain evidence="2">RWD-64-598 SS2</strain>
    </source>
</reference>
<dbReference type="RefSeq" id="XP_007769157.1">
    <property type="nucleotide sequence ID" value="XM_007770967.1"/>
</dbReference>
<accession>A0A5M3MLZ3</accession>
<dbReference type="GeneID" id="19201029"/>
<gene>
    <name evidence="1" type="ORF">CONPUDRAFT_137478</name>
</gene>
<dbReference type="AlphaFoldDB" id="A0A5M3MLZ3"/>
<name>A0A5M3MLZ3_CONPW</name>
<protein>
    <submittedName>
        <fullName evidence="1">Uncharacterized protein</fullName>
    </submittedName>
</protein>
<organism evidence="1 2">
    <name type="scientific">Coniophora puteana (strain RWD-64-598)</name>
    <name type="common">Brown rot fungus</name>
    <dbReference type="NCBI Taxonomy" id="741705"/>
    <lineage>
        <taxon>Eukaryota</taxon>
        <taxon>Fungi</taxon>
        <taxon>Dikarya</taxon>
        <taxon>Basidiomycota</taxon>
        <taxon>Agaricomycotina</taxon>
        <taxon>Agaricomycetes</taxon>
        <taxon>Agaricomycetidae</taxon>
        <taxon>Boletales</taxon>
        <taxon>Coniophorineae</taxon>
        <taxon>Coniophoraceae</taxon>
        <taxon>Coniophora</taxon>
    </lineage>
</organism>
<evidence type="ECO:0000313" key="2">
    <source>
        <dbReference type="Proteomes" id="UP000053558"/>
    </source>
</evidence>
<comment type="caution">
    <text evidence="1">The sequence shown here is derived from an EMBL/GenBank/DDBJ whole genome shotgun (WGS) entry which is preliminary data.</text>
</comment>
<dbReference type="KEGG" id="cput:CONPUDRAFT_137478"/>
<evidence type="ECO:0000313" key="1">
    <source>
        <dbReference type="EMBL" id="EIW80133.1"/>
    </source>
</evidence>
<sequence length="80" mass="9059">MPARGPLGFFYPRLIVFTPSSDDELLAANKLLQPIHMFRAPKPSQPKLECSNVVEYPIEYVRRREGQRQSKGNVVVSSPC</sequence>
<keyword evidence="2" id="KW-1185">Reference proteome</keyword>
<dbReference type="Proteomes" id="UP000053558">
    <property type="component" value="Unassembled WGS sequence"/>
</dbReference>
<proteinExistence type="predicted"/>
<dbReference type="EMBL" id="JH711579">
    <property type="protein sequence ID" value="EIW80133.1"/>
    <property type="molecule type" value="Genomic_DNA"/>
</dbReference>